<keyword evidence="3" id="KW-1185">Reference proteome</keyword>
<dbReference type="InterPro" id="IPR037151">
    <property type="entry name" value="AlkB-like_sf"/>
</dbReference>
<feature type="domain" description="Fe2OG dioxygenase" evidence="1">
    <location>
        <begin position="104"/>
        <end position="203"/>
    </location>
</feature>
<dbReference type="InterPro" id="IPR032854">
    <property type="entry name" value="ALKBH3"/>
</dbReference>
<dbReference type="RefSeq" id="WP_238482247.1">
    <property type="nucleotide sequence ID" value="NZ_BPMK01000001.1"/>
</dbReference>
<dbReference type="Gene3D" id="2.60.120.590">
    <property type="entry name" value="Alpha-ketoglutarate-dependent dioxygenase AlkB-like"/>
    <property type="match status" value="1"/>
</dbReference>
<dbReference type="PANTHER" id="PTHR31212">
    <property type="entry name" value="ALPHA-KETOGLUTARATE-DEPENDENT DIOXYGENASE ALKB HOMOLOG 3"/>
    <property type="match status" value="1"/>
</dbReference>
<dbReference type="PANTHER" id="PTHR31212:SF4">
    <property type="entry name" value="ALPHA-KETOGLUTARATE-DEPENDENT DIOXYGENASE ALKB HOMOLOG 3"/>
    <property type="match status" value="1"/>
</dbReference>
<dbReference type="EMBL" id="BPMK01000001">
    <property type="protein sequence ID" value="GIZ50030.1"/>
    <property type="molecule type" value="Genomic_DNA"/>
</dbReference>
<reference evidence="2 3" key="1">
    <citation type="journal article" date="2022" name="Int. J. Syst. Evol. Microbiol.">
        <title>Noviherbaspirillum aridicola sp. nov., isolated from an arid soil in Pakistan.</title>
        <authorList>
            <person name="Khan I.U."/>
            <person name="Saqib M."/>
            <person name="Amin A."/>
            <person name="Hussain F."/>
            <person name="Li L."/>
            <person name="Liu Y.H."/>
            <person name="Fang B.Z."/>
            <person name="Ahmed I."/>
            <person name="Li W.J."/>
        </authorList>
    </citation>
    <scope>NUCLEOTIDE SEQUENCE [LARGE SCALE GENOMIC DNA]</scope>
    <source>
        <strain evidence="2 3">NCCP-691</strain>
    </source>
</reference>
<keyword evidence="2" id="KW-0560">Oxidoreductase</keyword>
<gene>
    <name evidence="2" type="ORF">NCCP691_00440</name>
</gene>
<dbReference type="SUPFAM" id="SSF51197">
    <property type="entry name" value="Clavaminate synthase-like"/>
    <property type="match status" value="1"/>
</dbReference>
<proteinExistence type="predicted"/>
<accession>A0ABQ4PYX8</accession>
<comment type="caution">
    <text evidence="2">The sequence shown here is derived from an EMBL/GenBank/DDBJ whole genome shotgun (WGS) entry which is preliminary data.</text>
</comment>
<keyword evidence="2" id="KW-0223">Dioxygenase</keyword>
<evidence type="ECO:0000313" key="3">
    <source>
        <dbReference type="Proteomes" id="UP000887222"/>
    </source>
</evidence>
<dbReference type="Proteomes" id="UP000887222">
    <property type="component" value="Unassembled WGS sequence"/>
</dbReference>
<dbReference type="Pfam" id="PF13532">
    <property type="entry name" value="2OG-FeII_Oxy_2"/>
    <property type="match status" value="1"/>
</dbReference>
<evidence type="ECO:0000259" key="1">
    <source>
        <dbReference type="PROSITE" id="PS51471"/>
    </source>
</evidence>
<sequence>MMDLCDDGKRLQPVPLQDAALHVATHFYGPEESAALMHALREEIAWRQERILIGGRERLQPRLSAWYGDAGRTYRYSGRRFEPLPWTPVLLRVRADVERATGHRYNSVLLNLYRNENDSVGWHSDDEAELGSAPAIASVSFGETRRFRLRHRRRKDLDAISIPLENGSLLLMEGPTQSCWRHAVPKETQACGPRINLTFRLILD</sequence>
<evidence type="ECO:0000313" key="2">
    <source>
        <dbReference type="EMBL" id="GIZ50030.1"/>
    </source>
</evidence>
<protein>
    <submittedName>
        <fullName evidence="2">Alpha-ketoglutarate-dependent dioxygenase AlkB</fullName>
    </submittedName>
</protein>
<dbReference type="InterPro" id="IPR027450">
    <property type="entry name" value="AlkB-like"/>
</dbReference>
<name>A0ABQ4PYX8_9BURK</name>
<organism evidence="2 3">
    <name type="scientific">Noviherbaspirillum aridicola</name>
    <dbReference type="NCBI Taxonomy" id="2849687"/>
    <lineage>
        <taxon>Bacteria</taxon>
        <taxon>Pseudomonadati</taxon>
        <taxon>Pseudomonadota</taxon>
        <taxon>Betaproteobacteria</taxon>
        <taxon>Burkholderiales</taxon>
        <taxon>Oxalobacteraceae</taxon>
        <taxon>Noviherbaspirillum</taxon>
    </lineage>
</organism>
<dbReference type="PROSITE" id="PS51471">
    <property type="entry name" value="FE2OG_OXY"/>
    <property type="match status" value="1"/>
</dbReference>
<dbReference type="InterPro" id="IPR005123">
    <property type="entry name" value="Oxoglu/Fe-dep_dioxygenase_dom"/>
</dbReference>
<dbReference type="GO" id="GO:0051213">
    <property type="term" value="F:dioxygenase activity"/>
    <property type="evidence" value="ECO:0007669"/>
    <property type="project" value="UniProtKB-KW"/>
</dbReference>